<dbReference type="EMBL" id="SSTE01000555">
    <property type="protein sequence ID" value="KAA0067311.1"/>
    <property type="molecule type" value="Genomic_DNA"/>
</dbReference>
<dbReference type="EMBL" id="SSTD01012000">
    <property type="protein sequence ID" value="TYK09005.1"/>
    <property type="molecule type" value="Genomic_DNA"/>
</dbReference>
<evidence type="ECO:0000313" key="4">
    <source>
        <dbReference type="Proteomes" id="UP000321393"/>
    </source>
</evidence>
<evidence type="ECO:0000313" key="2">
    <source>
        <dbReference type="EMBL" id="KAA0067311.1"/>
    </source>
</evidence>
<reference evidence="4 5" key="1">
    <citation type="submission" date="2019-08" db="EMBL/GenBank/DDBJ databases">
        <title>Draft genome sequences of two oriental melons (Cucumis melo L. var makuwa).</title>
        <authorList>
            <person name="Kwon S.-Y."/>
        </authorList>
    </citation>
    <scope>NUCLEOTIDE SEQUENCE [LARGE SCALE GENOMIC DNA]</scope>
    <source>
        <strain evidence="5">cv. Chang Bougi</strain>
        <strain evidence="4">cv. SW 3</strain>
        <tissue evidence="3">Leaf</tissue>
    </source>
</reference>
<proteinExistence type="predicted"/>
<evidence type="ECO:0000313" key="3">
    <source>
        <dbReference type="EMBL" id="TYK09005.1"/>
    </source>
</evidence>
<feature type="region of interest" description="Disordered" evidence="1">
    <location>
        <begin position="1"/>
        <end position="29"/>
    </location>
</feature>
<protein>
    <submittedName>
        <fullName evidence="3">Uncharacterized protein</fullName>
    </submittedName>
</protein>
<dbReference type="Proteomes" id="UP000321393">
    <property type="component" value="Unassembled WGS sequence"/>
</dbReference>
<sequence>MSDTENEDSGNSSNTSMADIKKENIQEQEQDINLDICTLNCEEEIDIISTSDELERSPKRPRITGSNEAESSKKNEQESEYNPDSDTSTFNEIGQDPLLVTEEVLLKYYEFIDYVYQILKNDEEKQDWSFEIIDRVDTLVVTLGRRLRVVALDMAGLEAVDELQNIYEFKKTHIPVILSAIRQVNVEIASSSSFRLVSDIKNRGKVLSNCLGEFERWRQELSQRIDAMQPMKRRAMEIALETTSEEEDTD</sequence>
<dbReference type="Proteomes" id="UP000321947">
    <property type="component" value="Unassembled WGS sequence"/>
</dbReference>
<gene>
    <name evidence="3" type="ORF">E5676_scaffold615G00350</name>
    <name evidence="2" type="ORF">E6C27_scaffold179G00140</name>
</gene>
<dbReference type="AlphaFoldDB" id="A0A5D3CBX0"/>
<organism evidence="3 5">
    <name type="scientific">Cucumis melo var. makuwa</name>
    <name type="common">Oriental melon</name>
    <dbReference type="NCBI Taxonomy" id="1194695"/>
    <lineage>
        <taxon>Eukaryota</taxon>
        <taxon>Viridiplantae</taxon>
        <taxon>Streptophyta</taxon>
        <taxon>Embryophyta</taxon>
        <taxon>Tracheophyta</taxon>
        <taxon>Spermatophyta</taxon>
        <taxon>Magnoliopsida</taxon>
        <taxon>eudicotyledons</taxon>
        <taxon>Gunneridae</taxon>
        <taxon>Pentapetalae</taxon>
        <taxon>rosids</taxon>
        <taxon>fabids</taxon>
        <taxon>Cucurbitales</taxon>
        <taxon>Cucurbitaceae</taxon>
        <taxon>Benincaseae</taxon>
        <taxon>Cucumis</taxon>
    </lineage>
</organism>
<accession>A0A5D3CBX0</accession>
<comment type="caution">
    <text evidence="3">The sequence shown here is derived from an EMBL/GenBank/DDBJ whole genome shotgun (WGS) entry which is preliminary data.</text>
</comment>
<feature type="region of interest" description="Disordered" evidence="1">
    <location>
        <begin position="47"/>
        <end position="93"/>
    </location>
</feature>
<name>A0A5D3CBX0_CUCMM</name>
<evidence type="ECO:0000313" key="5">
    <source>
        <dbReference type="Proteomes" id="UP000321947"/>
    </source>
</evidence>
<evidence type="ECO:0000256" key="1">
    <source>
        <dbReference type="SAM" id="MobiDB-lite"/>
    </source>
</evidence>